<proteinExistence type="predicted"/>
<dbReference type="RefSeq" id="WP_101873547.1">
    <property type="nucleotide sequence ID" value="NZ_CP016491.1"/>
</dbReference>
<dbReference type="Proteomes" id="UP001267003">
    <property type="component" value="Unassembled WGS sequence"/>
</dbReference>
<dbReference type="KEGG" id="lpg:BB562_09025"/>
<evidence type="ECO:0000313" key="2">
    <source>
        <dbReference type="Proteomes" id="UP001267003"/>
    </source>
</evidence>
<organism evidence="1 2">
    <name type="scientific">Lactiplantibacillus pentosus</name>
    <name type="common">Lactobacillus pentosus</name>
    <dbReference type="NCBI Taxonomy" id="1589"/>
    <lineage>
        <taxon>Bacteria</taxon>
        <taxon>Bacillati</taxon>
        <taxon>Bacillota</taxon>
        <taxon>Bacilli</taxon>
        <taxon>Lactobacillales</taxon>
        <taxon>Lactobacillaceae</taxon>
        <taxon>Lactiplantibacillus</taxon>
    </lineage>
</organism>
<evidence type="ECO:0000313" key="1">
    <source>
        <dbReference type="EMBL" id="MDT6991417.1"/>
    </source>
</evidence>
<dbReference type="Gene3D" id="3.40.50.1010">
    <property type="entry name" value="5'-nuclease"/>
    <property type="match status" value="1"/>
</dbReference>
<dbReference type="AlphaFoldDB" id="A0AAW8W0Y9"/>
<comment type="caution">
    <text evidence="1">The sequence shown here is derived from an EMBL/GenBank/DDBJ whole genome shotgun (WGS) entry which is preliminary data.</text>
</comment>
<sequence>MAINIDLHTVPLNGDEHLLVDTNIWQYIFGIQASQNDHGYSDLLGQLVTREIPLFINAQIISEYINLTTRLAFKSYKRANHVSRHFSYKRCYRPTPDFNTNYDLAIESVKSEILPLVEFTMANNKKVFESINEYTMYDFNDEIIINDAITNRLGILTHDKDYLDYPGEIKIYHL</sequence>
<protein>
    <recommendedName>
        <fullName evidence="3">PIN domain-containing protein</fullName>
    </recommendedName>
</protein>
<dbReference type="InterPro" id="IPR029060">
    <property type="entry name" value="PIN-like_dom_sf"/>
</dbReference>
<dbReference type="SUPFAM" id="SSF88723">
    <property type="entry name" value="PIN domain-like"/>
    <property type="match status" value="1"/>
</dbReference>
<dbReference type="EMBL" id="JAVLAQ010000002">
    <property type="protein sequence ID" value="MDT6991417.1"/>
    <property type="molecule type" value="Genomic_DNA"/>
</dbReference>
<reference evidence="1" key="1">
    <citation type="submission" date="2023-08" db="EMBL/GenBank/DDBJ databases">
        <authorList>
            <person name="Page C.A."/>
            <person name="Perez-Diaz I.M."/>
        </authorList>
    </citation>
    <scope>NUCLEOTIDE SEQUENCE</scope>
    <source>
        <strain evidence="1">7.8.46</strain>
    </source>
</reference>
<evidence type="ECO:0008006" key="3">
    <source>
        <dbReference type="Google" id="ProtNLM"/>
    </source>
</evidence>
<name>A0AAW8W0Y9_LACPE</name>
<accession>A0AAW8W0Y9</accession>
<gene>
    <name evidence="1" type="ORF">RI536_15245</name>
</gene>